<dbReference type="InterPro" id="IPR011009">
    <property type="entry name" value="Kinase-like_dom_sf"/>
</dbReference>
<protein>
    <recommendedName>
        <fullName evidence="2">Fungal-type protein kinase domain-containing protein</fullName>
    </recommendedName>
</protein>
<feature type="domain" description="Fungal-type protein kinase" evidence="2">
    <location>
        <begin position="168"/>
        <end position="500"/>
    </location>
</feature>
<feature type="region of interest" description="Disordered" evidence="1">
    <location>
        <begin position="628"/>
        <end position="669"/>
    </location>
</feature>
<name>W4K5P6_HETIT</name>
<dbReference type="HOGENOM" id="CLU_020482_0_0_1"/>
<gene>
    <name evidence="3" type="ORF">HETIRDRAFT_115727</name>
</gene>
<accession>W4K5P6</accession>
<dbReference type="InterPro" id="IPR008266">
    <property type="entry name" value="Tyr_kinase_AS"/>
</dbReference>
<dbReference type="InParanoid" id="W4K5P6"/>
<dbReference type="eggNOG" id="ENOG502S5WB">
    <property type="taxonomic scope" value="Eukaryota"/>
</dbReference>
<dbReference type="KEGG" id="hir:HETIRDRAFT_115727"/>
<dbReference type="PROSITE" id="PS00109">
    <property type="entry name" value="PROTEIN_KINASE_TYR"/>
    <property type="match status" value="1"/>
</dbReference>
<dbReference type="RefSeq" id="XP_009547113.1">
    <property type="nucleotide sequence ID" value="XM_009548818.1"/>
</dbReference>
<organism evidence="3 4">
    <name type="scientific">Heterobasidion irregulare (strain TC 32-1)</name>
    <dbReference type="NCBI Taxonomy" id="747525"/>
    <lineage>
        <taxon>Eukaryota</taxon>
        <taxon>Fungi</taxon>
        <taxon>Dikarya</taxon>
        <taxon>Basidiomycota</taxon>
        <taxon>Agaricomycotina</taxon>
        <taxon>Agaricomycetes</taxon>
        <taxon>Russulales</taxon>
        <taxon>Bondarzewiaceae</taxon>
        <taxon>Heterobasidion</taxon>
        <taxon>Heterobasidion annosum species complex</taxon>
    </lineage>
</organism>
<dbReference type="Proteomes" id="UP000030671">
    <property type="component" value="Unassembled WGS sequence"/>
</dbReference>
<dbReference type="Gene3D" id="1.10.510.10">
    <property type="entry name" value="Transferase(Phosphotransferase) domain 1"/>
    <property type="match status" value="1"/>
</dbReference>
<dbReference type="GO" id="GO:0004672">
    <property type="term" value="F:protein kinase activity"/>
    <property type="evidence" value="ECO:0007669"/>
    <property type="project" value="InterPro"/>
</dbReference>
<evidence type="ECO:0000313" key="3">
    <source>
        <dbReference type="EMBL" id="ETW80351.1"/>
    </source>
</evidence>
<dbReference type="InterPro" id="IPR040976">
    <property type="entry name" value="Pkinase_fungal"/>
</dbReference>
<dbReference type="AlphaFoldDB" id="W4K5P6"/>
<dbReference type="Pfam" id="PF17667">
    <property type="entry name" value="Pkinase_fungal"/>
    <property type="match status" value="1"/>
</dbReference>
<feature type="compositionally biased region" description="Low complexity" evidence="1">
    <location>
        <begin position="28"/>
        <end position="49"/>
    </location>
</feature>
<reference evidence="3 4" key="1">
    <citation type="journal article" date="2012" name="New Phytol.">
        <title>Insight into trade-off between wood decay and parasitism from the genome of a fungal forest pathogen.</title>
        <authorList>
            <person name="Olson A."/>
            <person name="Aerts A."/>
            <person name="Asiegbu F."/>
            <person name="Belbahri L."/>
            <person name="Bouzid O."/>
            <person name="Broberg A."/>
            <person name="Canback B."/>
            <person name="Coutinho P.M."/>
            <person name="Cullen D."/>
            <person name="Dalman K."/>
            <person name="Deflorio G."/>
            <person name="van Diepen L.T."/>
            <person name="Dunand C."/>
            <person name="Duplessis S."/>
            <person name="Durling M."/>
            <person name="Gonthier P."/>
            <person name="Grimwood J."/>
            <person name="Fossdal C.G."/>
            <person name="Hansson D."/>
            <person name="Henrissat B."/>
            <person name="Hietala A."/>
            <person name="Himmelstrand K."/>
            <person name="Hoffmeister D."/>
            <person name="Hogberg N."/>
            <person name="James T.Y."/>
            <person name="Karlsson M."/>
            <person name="Kohler A."/>
            <person name="Kues U."/>
            <person name="Lee Y.H."/>
            <person name="Lin Y.C."/>
            <person name="Lind M."/>
            <person name="Lindquist E."/>
            <person name="Lombard V."/>
            <person name="Lucas S."/>
            <person name="Lunden K."/>
            <person name="Morin E."/>
            <person name="Murat C."/>
            <person name="Park J."/>
            <person name="Raffaello T."/>
            <person name="Rouze P."/>
            <person name="Salamov A."/>
            <person name="Schmutz J."/>
            <person name="Solheim H."/>
            <person name="Stahlberg J."/>
            <person name="Velez H."/>
            <person name="de Vries R.P."/>
            <person name="Wiebenga A."/>
            <person name="Woodward S."/>
            <person name="Yakovlev I."/>
            <person name="Garbelotto M."/>
            <person name="Martin F."/>
            <person name="Grigoriev I.V."/>
            <person name="Stenlid J."/>
        </authorList>
    </citation>
    <scope>NUCLEOTIDE SEQUENCE [LARGE SCALE GENOMIC DNA]</scope>
    <source>
        <strain evidence="3 4">TC 32-1</strain>
    </source>
</reference>
<feature type="compositionally biased region" description="Acidic residues" evidence="1">
    <location>
        <begin position="659"/>
        <end position="669"/>
    </location>
</feature>
<dbReference type="PANTHER" id="PTHR38248">
    <property type="entry name" value="FUNK1 6"/>
    <property type="match status" value="1"/>
</dbReference>
<feature type="region of interest" description="Disordered" evidence="1">
    <location>
        <begin position="28"/>
        <end position="51"/>
    </location>
</feature>
<proteinExistence type="predicted"/>
<evidence type="ECO:0000256" key="1">
    <source>
        <dbReference type="SAM" id="MobiDB-lite"/>
    </source>
</evidence>
<dbReference type="STRING" id="747525.W4K5P6"/>
<dbReference type="PANTHER" id="PTHR38248:SF2">
    <property type="entry name" value="FUNK1 11"/>
    <property type="match status" value="1"/>
</dbReference>
<sequence length="669" mass="75629">MSLLTAPDAASLNDTRSLSFHLGSATRHSSSLSSYSPHPSPSSSSSSSHMQSTIVEDLLDGMLHKVSSLPEVIIPDFLLPFSPYQATEYFRTRRDSPRWNGEWCPGPSNEEGSGMANFFNNIVAALVTYSQTSAKRLWLAGEATQINVVSEAKGDRAPNLVLLNGHVKNPSWCDVDAVGEICRDGQNRLPNLVEDVDLIFRHQAHRRYVLGLTFHGLNFCLHLFDRAGLISSRTFSRDYDDEKFLRILGGLSLLDNDEIGYDPSISLTLNDPFIIVDGMHYTILRILFRDHNIRGRGTTCFLVTRGRERYVVKDVWVDTSRPTSEAQILKYAGDISGIARWEADENVQADGVDDSTNSRRSPLMPSKDRHYFPRYQELENRVHRRLVLKDFGEPLSTFASRCELLGAFIDVVKTLFQLYNDKQIIHGDISPKNIMFLDDETHAREKEKVISFTLYLSSFFIHEGTLPFMAVDRLRENAFMIPHKAQHDLESLFYVICWICTAYNGPGRRVNTPNAVMEKWNQPSDWLASGREKQNSIHPDHFDSVLNQFQPYFKPLKVCVQKLANLFDTRGNGRPSNASLRPEARDVTHDDFLNILHAALKRLPQHETEGCRHLTESELESDYEMLHTERSDSGMSDYGMSDSGMSDSGMSDSGMSDSDMSDSDMSDSD</sequence>
<evidence type="ECO:0000313" key="4">
    <source>
        <dbReference type="Proteomes" id="UP000030671"/>
    </source>
</evidence>
<evidence type="ECO:0000259" key="2">
    <source>
        <dbReference type="Pfam" id="PF17667"/>
    </source>
</evidence>
<dbReference type="SUPFAM" id="SSF56112">
    <property type="entry name" value="Protein kinase-like (PK-like)"/>
    <property type="match status" value="1"/>
</dbReference>
<dbReference type="EMBL" id="KI925459">
    <property type="protein sequence ID" value="ETW80351.1"/>
    <property type="molecule type" value="Genomic_DNA"/>
</dbReference>
<dbReference type="OrthoDB" id="5584477at2759"/>
<keyword evidence="4" id="KW-1185">Reference proteome</keyword>
<feature type="compositionally biased region" description="Low complexity" evidence="1">
    <location>
        <begin position="633"/>
        <end position="658"/>
    </location>
</feature>
<dbReference type="GeneID" id="20666498"/>